<reference evidence="1 2" key="1">
    <citation type="submission" date="2022-10" db="EMBL/GenBank/DDBJ databases">
        <title>Sphingomonas sp.</title>
        <authorList>
            <person name="Jin C."/>
        </authorList>
    </citation>
    <scope>NUCLEOTIDE SEQUENCE [LARGE SCALE GENOMIC DNA]</scope>
    <source>
        <strain evidence="1 2">BN140010</strain>
    </source>
</reference>
<accession>A0ABT3JE47</accession>
<dbReference type="PANTHER" id="PTHR48050">
    <property type="entry name" value="STEROL 3-BETA-GLUCOSYLTRANSFERASE"/>
    <property type="match status" value="1"/>
</dbReference>
<evidence type="ECO:0000313" key="2">
    <source>
        <dbReference type="Proteomes" id="UP001526246"/>
    </source>
</evidence>
<name>A0ABT3JE47_9SPHN</name>
<comment type="caution">
    <text evidence="1">The sequence shown here is derived from an EMBL/GenBank/DDBJ whole genome shotgun (WGS) entry which is preliminary data.</text>
</comment>
<sequence length="417" mass="44406">MAHFAFLCPPYASHVRTFEALGEELVRRGHRATFFLNAGAGGLVRAPWAGVAEAPLRPGDPHASKVLKNATRPGGLFGAMRTIRDGAKLTAQLLAAGPELLGALRVDAIVGDQLEPASGLLAAHLRLPFVSLACALPINPAPGVPLPFLDWPYDPSAKGLEKAQGAERIGNLLLRPHFRVIEDWSRRHGLSGFRTLADCLSPTAQISQVTRGFDFPRPEPIPFEAVGPIRPPSDGDLDQPLPFEPDGKRPLVFATMGTLQGGRLHVFKAIARACRAAGAELVVAHGGLLNPRRAASIGADHVFDLLPQRALLRRADLCISHAGLNTTLDCLEAGVPQIVRPIAFDQKGATARLLTRGLGERMMPLWNRRALARQVDRVLADAALRARCRAAAAEIAGAGGVRQAGDIAEQALAAARV</sequence>
<gene>
    <name evidence="1" type="ORF">OMW55_04655</name>
</gene>
<dbReference type="InterPro" id="IPR002213">
    <property type="entry name" value="UDP_glucos_trans"/>
</dbReference>
<dbReference type="Proteomes" id="UP001526246">
    <property type="component" value="Unassembled WGS sequence"/>
</dbReference>
<dbReference type="PANTHER" id="PTHR48050:SF13">
    <property type="entry name" value="STEROL 3-BETA-GLUCOSYLTRANSFERASE UGT80A2"/>
    <property type="match status" value="1"/>
</dbReference>
<dbReference type="Pfam" id="PF00201">
    <property type="entry name" value="UDPGT"/>
    <property type="match status" value="1"/>
</dbReference>
<dbReference type="Gene3D" id="3.40.50.2000">
    <property type="entry name" value="Glycogen Phosphorylase B"/>
    <property type="match status" value="2"/>
</dbReference>
<protein>
    <submittedName>
        <fullName evidence="1">Glycosyltransferase</fullName>
    </submittedName>
</protein>
<dbReference type="CDD" id="cd03784">
    <property type="entry name" value="GT1_Gtf-like"/>
    <property type="match status" value="1"/>
</dbReference>
<evidence type="ECO:0000313" key="1">
    <source>
        <dbReference type="EMBL" id="MCW3797096.1"/>
    </source>
</evidence>
<proteinExistence type="predicted"/>
<keyword evidence="2" id="KW-1185">Reference proteome</keyword>
<dbReference type="SUPFAM" id="SSF53756">
    <property type="entry name" value="UDP-Glycosyltransferase/glycogen phosphorylase"/>
    <property type="match status" value="1"/>
</dbReference>
<dbReference type="EMBL" id="JAPDOB010000001">
    <property type="protein sequence ID" value="MCW3797096.1"/>
    <property type="molecule type" value="Genomic_DNA"/>
</dbReference>
<dbReference type="InterPro" id="IPR050426">
    <property type="entry name" value="Glycosyltransferase_28"/>
</dbReference>
<dbReference type="RefSeq" id="WP_264881195.1">
    <property type="nucleotide sequence ID" value="NZ_JAPDOB010000001.1"/>
</dbReference>
<organism evidence="1 2">
    <name type="scientific">Sphingomonas arvum</name>
    <dbReference type="NCBI Taxonomy" id="2992113"/>
    <lineage>
        <taxon>Bacteria</taxon>
        <taxon>Pseudomonadati</taxon>
        <taxon>Pseudomonadota</taxon>
        <taxon>Alphaproteobacteria</taxon>
        <taxon>Sphingomonadales</taxon>
        <taxon>Sphingomonadaceae</taxon>
        <taxon>Sphingomonas</taxon>
    </lineage>
</organism>